<dbReference type="AlphaFoldDB" id="A0A2I0WBY2"/>
<name>A0A2I0WBY2_9ASPA</name>
<evidence type="ECO:0000313" key="2">
    <source>
        <dbReference type="Proteomes" id="UP000233837"/>
    </source>
</evidence>
<reference evidence="1 2" key="1">
    <citation type="journal article" date="2016" name="Sci. Rep.">
        <title>The Dendrobium catenatum Lindl. genome sequence provides insights into polysaccharide synthase, floral development and adaptive evolution.</title>
        <authorList>
            <person name="Zhang G.Q."/>
            <person name="Xu Q."/>
            <person name="Bian C."/>
            <person name="Tsai W.C."/>
            <person name="Yeh C.M."/>
            <person name="Liu K.W."/>
            <person name="Yoshida K."/>
            <person name="Zhang L.S."/>
            <person name="Chang S.B."/>
            <person name="Chen F."/>
            <person name="Shi Y."/>
            <person name="Su Y.Y."/>
            <person name="Zhang Y.Q."/>
            <person name="Chen L.J."/>
            <person name="Yin Y."/>
            <person name="Lin M."/>
            <person name="Huang H."/>
            <person name="Deng H."/>
            <person name="Wang Z.W."/>
            <person name="Zhu S.L."/>
            <person name="Zhao X."/>
            <person name="Deng C."/>
            <person name="Niu S.C."/>
            <person name="Huang J."/>
            <person name="Wang M."/>
            <person name="Liu G.H."/>
            <person name="Yang H.J."/>
            <person name="Xiao X.J."/>
            <person name="Hsiao Y.Y."/>
            <person name="Wu W.L."/>
            <person name="Chen Y.Y."/>
            <person name="Mitsuda N."/>
            <person name="Ohme-Takagi M."/>
            <person name="Luo Y.B."/>
            <person name="Van de Peer Y."/>
            <person name="Liu Z.J."/>
        </authorList>
    </citation>
    <scope>NUCLEOTIDE SEQUENCE [LARGE SCALE GENOMIC DNA]</scope>
    <source>
        <tissue evidence="1">The whole plant</tissue>
    </source>
</reference>
<dbReference type="EMBL" id="KZ502770">
    <property type="protein sequence ID" value="PKU73167.1"/>
    <property type="molecule type" value="Genomic_DNA"/>
</dbReference>
<proteinExistence type="predicted"/>
<dbReference type="Proteomes" id="UP000233837">
    <property type="component" value="Unassembled WGS sequence"/>
</dbReference>
<gene>
    <name evidence="1" type="ORF">MA16_Dca025476</name>
</gene>
<sequence>MSVYWWLFIEIPTATIVGNYIGTARWLTGNRFFGQFDGRNAAGNNSIDSRWDRPPESYRGNKLPEKIHRQWLLTPFLSAAQLPLKSHWFISKLSVKPGKPQVELPVKIPIALEVKVGPVLGPANKIRTNTEEIHLVMLDISTTIVEKSFLESDVLGKEKEKHSNLYVSIDSMLQNTNLIQDKNSSDPHLTATIVNLVVNVDSKISVKEDCEEGEFIPFAGMESSKENQLNTGDKGESSFEHAWFTLSWLLGFNDVVSVLLDAGGANYRWWISFWGFFTMVNPEPYFKALDLLDGNSSMLHQLGFCRKTGLNVYDLVFPFWTLLQHRLRLYPGNFVIDIDGDNWLFGFCFSLNFVALSSIRFPRALEAFLAIWRLCALLHPDRSPVDLLPFSVCLARVTCSVLASWPLVFSSPHGKEYDFSIE</sequence>
<evidence type="ECO:0000313" key="1">
    <source>
        <dbReference type="EMBL" id="PKU73167.1"/>
    </source>
</evidence>
<keyword evidence="2" id="KW-1185">Reference proteome</keyword>
<protein>
    <submittedName>
        <fullName evidence="1">Uncharacterized protein</fullName>
    </submittedName>
</protein>
<organism evidence="1 2">
    <name type="scientific">Dendrobium catenatum</name>
    <dbReference type="NCBI Taxonomy" id="906689"/>
    <lineage>
        <taxon>Eukaryota</taxon>
        <taxon>Viridiplantae</taxon>
        <taxon>Streptophyta</taxon>
        <taxon>Embryophyta</taxon>
        <taxon>Tracheophyta</taxon>
        <taxon>Spermatophyta</taxon>
        <taxon>Magnoliopsida</taxon>
        <taxon>Liliopsida</taxon>
        <taxon>Asparagales</taxon>
        <taxon>Orchidaceae</taxon>
        <taxon>Epidendroideae</taxon>
        <taxon>Malaxideae</taxon>
        <taxon>Dendrobiinae</taxon>
        <taxon>Dendrobium</taxon>
    </lineage>
</organism>
<accession>A0A2I0WBY2</accession>
<reference evidence="1 2" key="2">
    <citation type="journal article" date="2017" name="Nature">
        <title>The Apostasia genome and the evolution of orchids.</title>
        <authorList>
            <person name="Zhang G.Q."/>
            <person name="Liu K.W."/>
            <person name="Li Z."/>
            <person name="Lohaus R."/>
            <person name="Hsiao Y.Y."/>
            <person name="Niu S.C."/>
            <person name="Wang J.Y."/>
            <person name="Lin Y.C."/>
            <person name="Xu Q."/>
            <person name="Chen L.J."/>
            <person name="Yoshida K."/>
            <person name="Fujiwara S."/>
            <person name="Wang Z.W."/>
            <person name="Zhang Y.Q."/>
            <person name="Mitsuda N."/>
            <person name="Wang M."/>
            <person name="Liu G.H."/>
            <person name="Pecoraro L."/>
            <person name="Huang H.X."/>
            <person name="Xiao X.J."/>
            <person name="Lin M."/>
            <person name="Wu X.Y."/>
            <person name="Wu W.L."/>
            <person name="Chen Y.Y."/>
            <person name="Chang S.B."/>
            <person name="Sakamoto S."/>
            <person name="Ohme-Takagi M."/>
            <person name="Yagi M."/>
            <person name="Zeng S.J."/>
            <person name="Shen C.Y."/>
            <person name="Yeh C.M."/>
            <person name="Luo Y.B."/>
            <person name="Tsai W.C."/>
            <person name="Van de Peer Y."/>
            <person name="Liu Z.J."/>
        </authorList>
    </citation>
    <scope>NUCLEOTIDE SEQUENCE [LARGE SCALE GENOMIC DNA]</scope>
    <source>
        <tissue evidence="1">The whole plant</tissue>
    </source>
</reference>